<dbReference type="EMBL" id="JANBVN010000154">
    <property type="protein sequence ID" value="KAJ9137817.1"/>
    <property type="molecule type" value="Genomic_DNA"/>
</dbReference>
<comment type="caution">
    <text evidence="2">The sequence shown here is derived from an EMBL/GenBank/DDBJ whole genome shotgun (WGS) entry which is preliminary data.</text>
</comment>
<accession>A0AA38R821</accession>
<proteinExistence type="predicted"/>
<keyword evidence="1" id="KW-0175">Coiled coil</keyword>
<protein>
    <submittedName>
        <fullName evidence="2">Uncharacterized protein</fullName>
    </submittedName>
</protein>
<organism evidence="2 3">
    <name type="scientific">Coniochaeta hoffmannii</name>
    <dbReference type="NCBI Taxonomy" id="91930"/>
    <lineage>
        <taxon>Eukaryota</taxon>
        <taxon>Fungi</taxon>
        <taxon>Dikarya</taxon>
        <taxon>Ascomycota</taxon>
        <taxon>Pezizomycotina</taxon>
        <taxon>Sordariomycetes</taxon>
        <taxon>Sordariomycetidae</taxon>
        <taxon>Coniochaetales</taxon>
        <taxon>Coniochaetaceae</taxon>
        <taxon>Coniochaeta</taxon>
    </lineage>
</organism>
<keyword evidence="3" id="KW-1185">Reference proteome</keyword>
<evidence type="ECO:0000313" key="3">
    <source>
        <dbReference type="Proteomes" id="UP001174691"/>
    </source>
</evidence>
<gene>
    <name evidence="2" type="ORF">NKR19_g8059</name>
</gene>
<evidence type="ECO:0000256" key="1">
    <source>
        <dbReference type="SAM" id="Coils"/>
    </source>
</evidence>
<name>A0AA38R821_9PEZI</name>
<reference evidence="2" key="1">
    <citation type="submission" date="2022-07" db="EMBL/GenBank/DDBJ databases">
        <title>Fungi with potential for degradation of polypropylene.</title>
        <authorList>
            <person name="Gostincar C."/>
        </authorList>
    </citation>
    <scope>NUCLEOTIDE SEQUENCE</scope>
    <source>
        <strain evidence="2">EXF-13287</strain>
    </source>
</reference>
<dbReference type="AlphaFoldDB" id="A0AA38R821"/>
<dbReference type="Proteomes" id="UP001174691">
    <property type="component" value="Unassembled WGS sequence"/>
</dbReference>
<evidence type="ECO:0000313" key="2">
    <source>
        <dbReference type="EMBL" id="KAJ9137817.1"/>
    </source>
</evidence>
<sequence length="147" mass="17467">MGSLLVMRENMRTRRYLGACLDVEFAKTEMVRMIEMISNHTIRIDSNEDIRMEMEFVRMLEIRWNQGLNIAKQRRDTVNTLMYEMVRFDETRPHLATVHTWFSPFRDILREHIVLADRAVVSLRQLERRVNQALAEKRLAEVLAGFG</sequence>
<feature type="coiled-coil region" evidence="1">
    <location>
        <begin position="116"/>
        <end position="143"/>
    </location>
</feature>